<dbReference type="GO" id="GO:0008972">
    <property type="term" value="F:phosphomethylpyrimidine kinase activity"/>
    <property type="evidence" value="ECO:0007669"/>
    <property type="project" value="InterPro"/>
</dbReference>
<accession>A0A969W7P7</accession>
<gene>
    <name evidence="4" type="ORF">G7Y82_07840</name>
</gene>
<keyword evidence="5" id="KW-1185">Reference proteome</keyword>
<name>A0A969W7P7_9GAMM</name>
<comment type="caution">
    <text evidence="4">The sequence shown here is derived from an EMBL/GenBank/DDBJ whole genome shotgun (WGS) entry which is preliminary data.</text>
</comment>
<reference evidence="4" key="1">
    <citation type="submission" date="2020-03" db="EMBL/GenBank/DDBJ databases">
        <title>Solimonas marina sp. nov., isolated from deep seawater of the Pacific Ocean.</title>
        <authorList>
            <person name="Liu X."/>
            <person name="Lai Q."/>
            <person name="Sun F."/>
            <person name="Gai Y."/>
            <person name="Li G."/>
            <person name="Shao Z."/>
        </authorList>
    </citation>
    <scope>NUCLEOTIDE SEQUENCE</scope>
    <source>
        <strain evidence="4">C16B3</strain>
    </source>
</reference>
<organism evidence="4 5">
    <name type="scientific">Solimonas marina</name>
    <dbReference type="NCBI Taxonomy" id="2714601"/>
    <lineage>
        <taxon>Bacteria</taxon>
        <taxon>Pseudomonadati</taxon>
        <taxon>Pseudomonadota</taxon>
        <taxon>Gammaproteobacteria</taxon>
        <taxon>Nevskiales</taxon>
        <taxon>Nevskiaceae</taxon>
        <taxon>Solimonas</taxon>
    </lineage>
</organism>
<dbReference type="RefSeq" id="WP_168147463.1">
    <property type="nucleotide sequence ID" value="NZ_JAAVXB010000003.1"/>
</dbReference>
<dbReference type="SUPFAM" id="SSF53613">
    <property type="entry name" value="Ribokinase-like"/>
    <property type="match status" value="1"/>
</dbReference>
<evidence type="ECO:0000313" key="4">
    <source>
        <dbReference type="EMBL" id="NKF22226.1"/>
    </source>
</evidence>
<dbReference type="EMBL" id="JAAVXB010000003">
    <property type="protein sequence ID" value="NKF22226.1"/>
    <property type="molecule type" value="Genomic_DNA"/>
</dbReference>
<dbReference type="AlphaFoldDB" id="A0A969W7P7"/>
<dbReference type="PANTHER" id="PTHR20858">
    <property type="entry name" value="PHOSPHOMETHYLPYRIMIDINE KINASE"/>
    <property type="match status" value="1"/>
</dbReference>
<evidence type="ECO:0000256" key="2">
    <source>
        <dbReference type="ARBA" id="ARBA00012135"/>
    </source>
</evidence>
<dbReference type="InterPro" id="IPR013749">
    <property type="entry name" value="PM/HMP-P_kinase-1"/>
</dbReference>
<dbReference type="Proteomes" id="UP000653472">
    <property type="component" value="Unassembled WGS sequence"/>
</dbReference>
<proteinExistence type="predicted"/>
<keyword evidence="4" id="KW-0418">Kinase</keyword>
<evidence type="ECO:0000256" key="1">
    <source>
        <dbReference type="ARBA" id="ARBA00004948"/>
    </source>
</evidence>
<dbReference type="GO" id="GO:0005829">
    <property type="term" value="C:cytosol"/>
    <property type="evidence" value="ECO:0007669"/>
    <property type="project" value="TreeGrafter"/>
</dbReference>
<dbReference type="EC" id="2.7.1.49" evidence="2"/>
<dbReference type="CDD" id="cd01169">
    <property type="entry name" value="HMPP_kinase"/>
    <property type="match status" value="1"/>
</dbReference>
<protein>
    <recommendedName>
        <fullName evidence="2">hydroxymethylpyrimidine kinase</fullName>
        <ecNumber evidence="2">2.7.1.49</ecNumber>
    </recommendedName>
</protein>
<keyword evidence="4" id="KW-0808">Transferase</keyword>
<dbReference type="GO" id="GO:0009228">
    <property type="term" value="P:thiamine biosynthetic process"/>
    <property type="evidence" value="ECO:0007669"/>
    <property type="project" value="InterPro"/>
</dbReference>
<dbReference type="InterPro" id="IPR004399">
    <property type="entry name" value="HMP/HMP-P_kinase_dom"/>
</dbReference>
<evidence type="ECO:0000259" key="3">
    <source>
        <dbReference type="Pfam" id="PF08543"/>
    </source>
</evidence>
<dbReference type="PANTHER" id="PTHR20858:SF17">
    <property type="entry name" value="HYDROXYMETHYLPYRIMIDINE_PHOSPHOMETHYLPYRIMIDINE KINASE THI20-RELATED"/>
    <property type="match status" value="1"/>
</dbReference>
<sequence>MLTSRPRVLCLSGHDPSGGAGIHADLEAIAAQGAHALTVITALTVQDSGNVRRVLPQPPAQVAEQVELLLADGPVAAVKIGLIGDAALLPVLVDVIRRAGVPAICDPVLRAGGGTDLSDANLRAGLIEQLLPQLALLTPNAAEARRLMPDAPDLPAAAARLAAAGCRQVLITGGDEPGLDIQNLWRDGAGTLHTLRSPRIDARFHGAGCTLAAAIAGRIAVGDDWGQAIARAQDYTHGTLAAAYAAGQGRLIPKRHLT</sequence>
<comment type="pathway">
    <text evidence="1">Cofactor biosynthesis; thiamine diphosphate biosynthesis.</text>
</comment>
<dbReference type="InterPro" id="IPR029056">
    <property type="entry name" value="Ribokinase-like"/>
</dbReference>
<dbReference type="Pfam" id="PF08543">
    <property type="entry name" value="Phos_pyr_kin"/>
    <property type="match status" value="1"/>
</dbReference>
<feature type="domain" description="Pyridoxamine kinase/Phosphomethylpyrimidine kinase" evidence="3">
    <location>
        <begin position="15"/>
        <end position="250"/>
    </location>
</feature>
<dbReference type="Gene3D" id="3.40.1190.20">
    <property type="match status" value="1"/>
</dbReference>
<evidence type="ECO:0000313" key="5">
    <source>
        <dbReference type="Proteomes" id="UP000653472"/>
    </source>
</evidence>
<dbReference type="GO" id="GO:0008902">
    <property type="term" value="F:hydroxymethylpyrimidine kinase activity"/>
    <property type="evidence" value="ECO:0007669"/>
    <property type="project" value="UniProtKB-EC"/>
</dbReference>